<gene>
    <name evidence="2" type="ORF">C5Y83_27435</name>
</gene>
<dbReference type="AlphaFoldDB" id="A0A2S8FC94"/>
<dbReference type="Proteomes" id="UP000238322">
    <property type="component" value="Unassembled WGS sequence"/>
</dbReference>
<dbReference type="GO" id="GO:0008146">
    <property type="term" value="F:sulfotransferase activity"/>
    <property type="evidence" value="ECO:0007669"/>
    <property type="project" value="InterPro"/>
</dbReference>
<dbReference type="Pfam" id="PF13469">
    <property type="entry name" value="Sulfotransfer_3"/>
    <property type="match status" value="1"/>
</dbReference>
<organism evidence="2 3">
    <name type="scientific">Blastopirellula marina</name>
    <dbReference type="NCBI Taxonomy" id="124"/>
    <lineage>
        <taxon>Bacteria</taxon>
        <taxon>Pseudomonadati</taxon>
        <taxon>Planctomycetota</taxon>
        <taxon>Planctomycetia</taxon>
        <taxon>Pirellulales</taxon>
        <taxon>Pirellulaceae</taxon>
        <taxon>Blastopirellula</taxon>
    </lineage>
</organism>
<dbReference type="EMBL" id="PUHY01000015">
    <property type="protein sequence ID" value="PQO29778.1"/>
    <property type="molecule type" value="Genomic_DNA"/>
</dbReference>
<comment type="caution">
    <text evidence="2">The sequence shown here is derived from an EMBL/GenBank/DDBJ whole genome shotgun (WGS) entry which is preliminary data.</text>
</comment>
<name>A0A2S8FC94_9BACT</name>
<proteinExistence type="predicted"/>
<protein>
    <submittedName>
        <fullName evidence="2">Sulfotransferase</fullName>
    </submittedName>
</protein>
<dbReference type="SUPFAM" id="SSF52540">
    <property type="entry name" value="P-loop containing nucleoside triphosphate hydrolases"/>
    <property type="match status" value="1"/>
</dbReference>
<dbReference type="InterPro" id="IPR027417">
    <property type="entry name" value="P-loop_NTPase"/>
</dbReference>
<evidence type="ECO:0000313" key="3">
    <source>
        <dbReference type="Proteomes" id="UP000238322"/>
    </source>
</evidence>
<evidence type="ECO:0000256" key="1">
    <source>
        <dbReference type="ARBA" id="ARBA00022679"/>
    </source>
</evidence>
<dbReference type="PANTHER" id="PTHR10605:SF56">
    <property type="entry name" value="BIFUNCTIONAL HEPARAN SULFATE N-DEACETYLASE_N-SULFOTRANSFERASE"/>
    <property type="match status" value="1"/>
</dbReference>
<evidence type="ECO:0000313" key="2">
    <source>
        <dbReference type="EMBL" id="PQO29778.1"/>
    </source>
</evidence>
<dbReference type="InterPro" id="IPR037359">
    <property type="entry name" value="NST/OST"/>
</dbReference>
<sequence>MISLDPSHMNKASATSHAVERLPDFIIGGAMKSATTTIHSLLSHHPEVFIPKGEVLYFDVDEIAARPDNFSKINNEWLFPEYDSPQMSDWYRSHFAEAKEHQLVGEDSPTYLASEKAPQRIRNTLPDVKLIFTLRDPVERAYSHYWHYVRTGRVFFNFDDTIRYSPGNIIQRGFYRVQLERYLELFDASQIKIIIFESFIRDPAQHLTSICDFLNINHEVLDFTESHFNPGKVPRWLSPQLMINRYLRRYAGRNQIERLPLQFKGVEETLWTKFLRRVHRTINPWSLQKPPKMASNTRRFLTRLYSKENRGLSELVGVDLSKHWNSIE</sequence>
<dbReference type="PANTHER" id="PTHR10605">
    <property type="entry name" value="HEPARAN SULFATE SULFOTRANSFERASE"/>
    <property type="match status" value="1"/>
</dbReference>
<keyword evidence="1 2" id="KW-0808">Transferase</keyword>
<reference evidence="2 3" key="1">
    <citation type="submission" date="2018-02" db="EMBL/GenBank/DDBJ databases">
        <title>Comparative genomes isolates from brazilian mangrove.</title>
        <authorList>
            <person name="Araujo J.E."/>
            <person name="Taketani R.G."/>
            <person name="Silva M.C.P."/>
            <person name="Loureco M.V."/>
            <person name="Andreote F.D."/>
        </authorList>
    </citation>
    <scope>NUCLEOTIDE SEQUENCE [LARGE SCALE GENOMIC DNA]</scope>
    <source>
        <strain evidence="2 3">Hex-1 MGV</strain>
    </source>
</reference>
<accession>A0A2S8FC94</accession>
<dbReference type="Gene3D" id="3.40.50.300">
    <property type="entry name" value="P-loop containing nucleotide triphosphate hydrolases"/>
    <property type="match status" value="1"/>
</dbReference>